<proteinExistence type="predicted"/>
<keyword evidence="2" id="KW-1185">Reference proteome</keyword>
<gene>
    <name evidence="1" type="ORF">H7965_26825</name>
</gene>
<dbReference type="EMBL" id="JACOMF010000088">
    <property type="protein sequence ID" value="MBC4018869.1"/>
    <property type="molecule type" value="Genomic_DNA"/>
</dbReference>
<dbReference type="RefSeq" id="WP_186773609.1">
    <property type="nucleotide sequence ID" value="NZ_JACOMF010000088.1"/>
</dbReference>
<evidence type="ECO:0000313" key="2">
    <source>
        <dbReference type="Proteomes" id="UP000600101"/>
    </source>
</evidence>
<comment type="caution">
    <text evidence="1">The sequence shown here is derived from an EMBL/GenBank/DDBJ whole genome shotgun (WGS) entry which is preliminary data.</text>
</comment>
<name>A0A9X0R342_9PROT</name>
<reference evidence="1" key="1">
    <citation type="submission" date="2020-08" db="EMBL/GenBank/DDBJ databases">
        <authorList>
            <person name="Hu Y."/>
            <person name="Nguyen S.V."/>
            <person name="Li F."/>
            <person name="Fanning S."/>
        </authorList>
    </citation>
    <scope>NUCLEOTIDE SEQUENCE</scope>
    <source>
        <strain evidence="1">SYSU D8009</strain>
    </source>
</reference>
<dbReference type="Proteomes" id="UP000600101">
    <property type="component" value="Unassembled WGS sequence"/>
</dbReference>
<evidence type="ECO:0000313" key="1">
    <source>
        <dbReference type="EMBL" id="MBC4018869.1"/>
    </source>
</evidence>
<protein>
    <submittedName>
        <fullName evidence="1">Uncharacterized protein</fullName>
    </submittedName>
</protein>
<organism evidence="1 2">
    <name type="scientific">Siccirubricoccus deserti</name>
    <dbReference type="NCBI Taxonomy" id="2013562"/>
    <lineage>
        <taxon>Bacteria</taxon>
        <taxon>Pseudomonadati</taxon>
        <taxon>Pseudomonadota</taxon>
        <taxon>Alphaproteobacteria</taxon>
        <taxon>Acetobacterales</taxon>
        <taxon>Roseomonadaceae</taxon>
        <taxon>Siccirubricoccus</taxon>
    </lineage>
</organism>
<sequence length="77" mass="7978">MNILALDDEAGIGKLISRVAGGLGMSAEATTTATEFRSRFEASGPMRSSSTCKLVRMTALSSSGSSAQPISTVRFCC</sequence>
<dbReference type="AlphaFoldDB" id="A0A9X0R342"/>
<accession>A0A9X0R342</accession>